<accession>I4D1S7</accession>
<feature type="chain" id="PRO_5039549601" description="Single cache domain-containing protein" evidence="2">
    <location>
        <begin position="24"/>
        <end position="182"/>
    </location>
</feature>
<dbReference type="KEGG" id="dai:Desaci_0690"/>
<dbReference type="Proteomes" id="UP000002892">
    <property type="component" value="Chromosome"/>
</dbReference>
<gene>
    <name evidence="3" type="ordered locus">Desaci_0690</name>
</gene>
<feature type="region of interest" description="Disordered" evidence="1">
    <location>
        <begin position="26"/>
        <end position="57"/>
    </location>
</feature>
<dbReference type="EMBL" id="CP003639">
    <property type="protein sequence ID" value="AFM39751.1"/>
    <property type="molecule type" value="Genomic_DNA"/>
</dbReference>
<feature type="compositionally biased region" description="Polar residues" evidence="1">
    <location>
        <begin position="26"/>
        <end position="42"/>
    </location>
</feature>
<evidence type="ECO:0008006" key="5">
    <source>
        <dbReference type="Google" id="ProtNLM"/>
    </source>
</evidence>
<dbReference type="OrthoDB" id="1796905at2"/>
<keyword evidence="4" id="KW-1185">Reference proteome</keyword>
<evidence type="ECO:0000313" key="4">
    <source>
        <dbReference type="Proteomes" id="UP000002892"/>
    </source>
</evidence>
<sequence>MIKRKWLITAAIMVLMASQTGCSKDQNLGTSKPLPTSAQLSESHPAETPDTTSDKGSQLAVESKINDWLAKNYPGNWNVVGTTLSKGNYIENGRYKLVDGIETLFPGTMGISIFIGEERISSSVKKGTERVLKGFPTPETVREVMKSGKTTSSLNSGFLKVYMPLKAGGKTLAVLTVSVPHQ</sequence>
<dbReference type="GO" id="GO:0005886">
    <property type="term" value="C:plasma membrane"/>
    <property type="evidence" value="ECO:0007669"/>
    <property type="project" value="UniProtKB-SubCell"/>
</dbReference>
<evidence type="ECO:0000256" key="2">
    <source>
        <dbReference type="SAM" id="SignalP"/>
    </source>
</evidence>
<name>I4D1S7_DESAJ</name>
<feature type="signal peptide" evidence="2">
    <location>
        <begin position="1"/>
        <end position="23"/>
    </location>
</feature>
<dbReference type="HOGENOM" id="CLU_1438959_0_0_9"/>
<dbReference type="RefSeq" id="WP_014825762.1">
    <property type="nucleotide sequence ID" value="NC_018068.1"/>
</dbReference>
<organism evidence="3 4">
    <name type="scientific">Desulfosporosinus acidiphilus (strain DSM 22704 / JCM 16185 / SJ4)</name>
    <dbReference type="NCBI Taxonomy" id="646529"/>
    <lineage>
        <taxon>Bacteria</taxon>
        <taxon>Bacillati</taxon>
        <taxon>Bacillota</taxon>
        <taxon>Clostridia</taxon>
        <taxon>Eubacteriales</taxon>
        <taxon>Desulfitobacteriaceae</taxon>
        <taxon>Desulfosporosinus</taxon>
    </lineage>
</organism>
<dbReference type="AlphaFoldDB" id="I4D1S7"/>
<reference evidence="3 4" key="1">
    <citation type="journal article" date="2012" name="J. Bacteriol.">
        <title>Complete genome sequences of Desulfosporosinus orientis DSM765T, Desulfosporosinus youngiae DSM17734T, Desulfosporosinus meridiei DSM13257T, and Desulfosporosinus acidiphilus DSM22704T.</title>
        <authorList>
            <person name="Pester M."/>
            <person name="Brambilla E."/>
            <person name="Alazard D."/>
            <person name="Rattei T."/>
            <person name="Weinmaier T."/>
            <person name="Han J."/>
            <person name="Lucas S."/>
            <person name="Lapidus A."/>
            <person name="Cheng J.F."/>
            <person name="Goodwin L."/>
            <person name="Pitluck S."/>
            <person name="Peters L."/>
            <person name="Ovchinnikova G."/>
            <person name="Teshima H."/>
            <person name="Detter J.C."/>
            <person name="Han C.S."/>
            <person name="Tapia R."/>
            <person name="Land M.L."/>
            <person name="Hauser L."/>
            <person name="Kyrpides N.C."/>
            <person name="Ivanova N.N."/>
            <person name="Pagani I."/>
            <person name="Huntmann M."/>
            <person name="Wei C.L."/>
            <person name="Davenport K.W."/>
            <person name="Daligault H."/>
            <person name="Chain P.S."/>
            <person name="Chen A."/>
            <person name="Mavromatis K."/>
            <person name="Markowitz V."/>
            <person name="Szeto E."/>
            <person name="Mikhailova N."/>
            <person name="Pati A."/>
            <person name="Wagner M."/>
            <person name="Woyke T."/>
            <person name="Ollivier B."/>
            <person name="Klenk H.P."/>
            <person name="Spring S."/>
            <person name="Loy A."/>
        </authorList>
    </citation>
    <scope>NUCLEOTIDE SEQUENCE [LARGE SCALE GENOMIC DNA]</scope>
    <source>
        <strain evidence="4">DSM 22704 / JCM 16185 / SJ4</strain>
    </source>
</reference>
<proteinExistence type="predicted"/>
<evidence type="ECO:0000256" key="1">
    <source>
        <dbReference type="SAM" id="MobiDB-lite"/>
    </source>
</evidence>
<protein>
    <recommendedName>
        <fullName evidence="5">Single cache domain-containing protein</fullName>
    </recommendedName>
</protein>
<dbReference type="STRING" id="646529.Desaci_0690"/>
<keyword evidence="2" id="KW-0732">Signal</keyword>
<evidence type="ECO:0000313" key="3">
    <source>
        <dbReference type="EMBL" id="AFM39751.1"/>
    </source>
</evidence>